<sequence length="214" mass="22746">MSFSQILPGQAAKAALTIRGASLWPGLLDPDAQAALMADVARIWAAAPPRQLLTRWNKPLSVSMSAAGACGWTSDRRGYRYAPTQDDGNPWPPIPEALLALWRAVVPEAQAPDSLLVNLYRGRARMGLHQDRDEADFGQPVVSVSLGDAALFRIGGTERGDPTESVWLNSGDVLVLAGSARLAFHGIDRIREGSSNLVPGGGRVNLTLRVAGCG</sequence>
<feature type="binding site" evidence="5">
    <location>
        <begin position="79"/>
        <end position="81"/>
    </location>
    <ligand>
        <name>substrate</name>
    </ligand>
</feature>
<dbReference type="AlphaFoldDB" id="A0A344PIA8"/>
<dbReference type="SUPFAM" id="SSF51197">
    <property type="entry name" value="Clavaminate synthase-like"/>
    <property type="match status" value="1"/>
</dbReference>
<protein>
    <submittedName>
        <fullName evidence="8">Alpha-ketoglutarate-dependent dioxygenase AlkB</fullName>
    </submittedName>
</protein>
<keyword evidence="3" id="KW-0560">Oxidoreductase</keyword>
<dbReference type="InterPro" id="IPR027450">
    <property type="entry name" value="AlkB-like"/>
</dbReference>
<evidence type="ECO:0000256" key="3">
    <source>
        <dbReference type="ARBA" id="ARBA00023002"/>
    </source>
</evidence>
<dbReference type="Proteomes" id="UP000252023">
    <property type="component" value="Chromosome"/>
</dbReference>
<name>A0A344PIA8_9RHOB</name>
<dbReference type="GO" id="GO:0005737">
    <property type="term" value="C:cytoplasm"/>
    <property type="evidence" value="ECO:0007669"/>
    <property type="project" value="TreeGrafter"/>
</dbReference>
<evidence type="ECO:0000256" key="4">
    <source>
        <dbReference type="ARBA" id="ARBA00023004"/>
    </source>
</evidence>
<dbReference type="GO" id="GO:0035513">
    <property type="term" value="P:oxidative RNA demethylation"/>
    <property type="evidence" value="ECO:0007669"/>
    <property type="project" value="TreeGrafter"/>
</dbReference>
<gene>
    <name evidence="8" type="ORF">DRW48_04935</name>
</gene>
<comment type="cofactor">
    <cofactor evidence="6">
        <name>Fe(2+)</name>
        <dbReference type="ChEBI" id="CHEBI:29033"/>
    </cofactor>
    <text evidence="6">Binds 1 Fe(2+) ion per subunit.</text>
</comment>
<dbReference type="Gene3D" id="2.60.120.590">
    <property type="entry name" value="Alpha-ketoglutarate-dependent dioxygenase AlkB-like"/>
    <property type="match status" value="1"/>
</dbReference>
<dbReference type="PANTHER" id="PTHR16557">
    <property type="entry name" value="ALKYLATED DNA REPAIR PROTEIN ALKB-RELATED"/>
    <property type="match status" value="1"/>
</dbReference>
<feature type="binding site" evidence="6">
    <location>
        <position position="185"/>
    </location>
    <ligand>
        <name>Fe cation</name>
        <dbReference type="ChEBI" id="CHEBI:24875"/>
        <note>catalytic</note>
    </ligand>
</feature>
<dbReference type="Pfam" id="PF13532">
    <property type="entry name" value="2OG-FeII_Oxy_2"/>
    <property type="match status" value="1"/>
</dbReference>
<dbReference type="KEGG" id="pars:DRW48_04935"/>
<accession>A0A344PIA8</accession>
<keyword evidence="1 6" id="KW-0479">Metal-binding</keyword>
<dbReference type="InterPro" id="IPR004574">
    <property type="entry name" value="Alkb"/>
</dbReference>
<evidence type="ECO:0000256" key="2">
    <source>
        <dbReference type="ARBA" id="ARBA00022964"/>
    </source>
</evidence>
<dbReference type="OrthoDB" id="9796932at2"/>
<dbReference type="PANTHER" id="PTHR16557:SF2">
    <property type="entry name" value="NUCLEIC ACID DIOXYGENASE ALKBH1"/>
    <property type="match status" value="1"/>
</dbReference>
<feature type="binding site" evidence="5">
    <location>
        <begin position="118"/>
        <end position="120"/>
    </location>
    <ligand>
        <name>2-oxoglutarate</name>
        <dbReference type="ChEBI" id="CHEBI:16810"/>
    </ligand>
</feature>
<dbReference type="InterPro" id="IPR037151">
    <property type="entry name" value="AlkB-like_sf"/>
</dbReference>
<feature type="binding site" evidence="5">
    <location>
        <position position="72"/>
    </location>
    <ligand>
        <name>substrate</name>
    </ligand>
</feature>
<evidence type="ECO:0000259" key="7">
    <source>
        <dbReference type="PROSITE" id="PS51471"/>
    </source>
</evidence>
<reference evidence="9" key="1">
    <citation type="submission" date="2018-07" db="EMBL/GenBank/DDBJ databases">
        <title>Genome sequencing of Paracoccus sp. SC2-6.</title>
        <authorList>
            <person name="Heo J."/>
            <person name="Kim S.-J."/>
            <person name="Kwon S.-W."/>
        </authorList>
    </citation>
    <scope>NUCLEOTIDE SEQUENCE [LARGE SCALE GENOMIC DNA]</scope>
    <source>
        <strain evidence="9">SC2-6</strain>
    </source>
</reference>
<dbReference type="PROSITE" id="PS51471">
    <property type="entry name" value="FE2OG_OXY"/>
    <property type="match status" value="1"/>
</dbReference>
<keyword evidence="2 8" id="KW-0223">Dioxygenase</keyword>
<organism evidence="8 9">
    <name type="scientific">Paracoccus suum</name>
    <dbReference type="NCBI Taxonomy" id="2259340"/>
    <lineage>
        <taxon>Bacteria</taxon>
        <taxon>Pseudomonadati</taxon>
        <taxon>Pseudomonadota</taxon>
        <taxon>Alphaproteobacteria</taxon>
        <taxon>Rhodobacterales</taxon>
        <taxon>Paracoccaceae</taxon>
        <taxon>Paracoccus</taxon>
    </lineage>
</organism>
<feature type="domain" description="Fe2OG dioxygenase" evidence="7">
    <location>
        <begin position="111"/>
        <end position="212"/>
    </location>
</feature>
<dbReference type="RefSeq" id="WP_114075432.1">
    <property type="nucleotide sequence ID" value="NZ_CP030918.1"/>
</dbReference>
<dbReference type="InterPro" id="IPR005123">
    <property type="entry name" value="Oxoglu/Fe-dep_dioxygenase_dom"/>
</dbReference>
<feature type="binding site" evidence="5">
    <location>
        <position position="133"/>
    </location>
    <ligand>
        <name>substrate</name>
    </ligand>
</feature>
<dbReference type="GO" id="GO:0035515">
    <property type="term" value="F:oxidative RNA demethylase activity"/>
    <property type="evidence" value="ECO:0007669"/>
    <property type="project" value="TreeGrafter"/>
</dbReference>
<evidence type="ECO:0000256" key="6">
    <source>
        <dbReference type="PIRSR" id="PIRSR604574-2"/>
    </source>
</evidence>
<evidence type="ECO:0000313" key="9">
    <source>
        <dbReference type="Proteomes" id="UP000252023"/>
    </source>
</evidence>
<evidence type="ECO:0000313" key="8">
    <source>
        <dbReference type="EMBL" id="AXC49113.1"/>
    </source>
</evidence>
<proteinExistence type="predicted"/>
<evidence type="ECO:0000256" key="1">
    <source>
        <dbReference type="ARBA" id="ARBA00022723"/>
    </source>
</evidence>
<feature type="binding site" evidence="5">
    <location>
        <begin position="203"/>
        <end position="209"/>
    </location>
    <ligand>
        <name>2-oxoglutarate</name>
        <dbReference type="ChEBI" id="CHEBI:16810"/>
    </ligand>
</feature>
<keyword evidence="4 6" id="KW-0408">Iron</keyword>
<dbReference type="GO" id="GO:0008198">
    <property type="term" value="F:ferrous iron binding"/>
    <property type="evidence" value="ECO:0007669"/>
    <property type="project" value="TreeGrafter"/>
</dbReference>
<feature type="binding site" evidence="6">
    <location>
        <position position="129"/>
    </location>
    <ligand>
        <name>Fe cation</name>
        <dbReference type="ChEBI" id="CHEBI:24875"/>
        <note>catalytic</note>
    </ligand>
</feature>
<feature type="binding site" evidence="6">
    <location>
        <position position="131"/>
    </location>
    <ligand>
        <name>Fe cation</name>
        <dbReference type="ChEBI" id="CHEBI:24875"/>
        <note>catalytic</note>
    </ligand>
</feature>
<keyword evidence="9" id="KW-1185">Reference proteome</keyword>
<feature type="binding site" evidence="5">
    <location>
        <position position="159"/>
    </location>
    <ligand>
        <name>substrate</name>
    </ligand>
</feature>
<dbReference type="EMBL" id="CP030918">
    <property type="protein sequence ID" value="AXC49113.1"/>
    <property type="molecule type" value="Genomic_DNA"/>
</dbReference>
<evidence type="ECO:0000256" key="5">
    <source>
        <dbReference type="PIRSR" id="PIRSR604574-1"/>
    </source>
</evidence>
<dbReference type="GO" id="GO:0035516">
    <property type="term" value="F:broad specificity oxidative DNA demethylase activity"/>
    <property type="evidence" value="ECO:0007669"/>
    <property type="project" value="TreeGrafter"/>
</dbReference>